<sequence length="67" mass="7369">MICELQAARPNASTTVIERFDENIDSQHVATRVTASLEPKQGTTGEMMCPLENDKPLSVSIAWMSDC</sequence>
<gene>
    <name evidence="1" type="ORF">R0H02_23200</name>
</gene>
<organism evidence="1 2">
    <name type="scientific">Phytobacter ursingii</name>
    <dbReference type="NCBI Taxonomy" id="1972431"/>
    <lineage>
        <taxon>Bacteria</taxon>
        <taxon>Pseudomonadati</taxon>
        <taxon>Pseudomonadota</taxon>
        <taxon>Gammaproteobacteria</taxon>
        <taxon>Enterobacterales</taxon>
        <taxon>Enterobacteriaceae</taxon>
        <taxon>Phytobacter</taxon>
    </lineage>
</organism>
<proteinExistence type="predicted"/>
<dbReference type="RefSeq" id="WP_229220905.1">
    <property type="nucleotide sequence ID" value="NZ_JAWJAC010000018.1"/>
</dbReference>
<protein>
    <recommendedName>
        <fullName evidence="3">Ig-like domain-containing protein</fullName>
    </recommendedName>
</protein>
<evidence type="ECO:0008006" key="3">
    <source>
        <dbReference type="Google" id="ProtNLM"/>
    </source>
</evidence>
<evidence type="ECO:0000313" key="2">
    <source>
        <dbReference type="Proteomes" id="UP001286589"/>
    </source>
</evidence>
<accession>A0AB35RTP2</accession>
<evidence type="ECO:0000313" key="1">
    <source>
        <dbReference type="EMBL" id="MDV2865348.1"/>
    </source>
</evidence>
<dbReference type="AlphaFoldDB" id="A0AB35RTP2"/>
<reference evidence="1 2" key="1">
    <citation type="submission" date="2023-10" db="EMBL/GenBank/DDBJ databases">
        <title>Phytobacter spp. The emergence of a new genus of hospital-origin enterobacteria encoding carbapenemases in Argentina.</title>
        <authorList>
            <person name="Vay C."/>
            <person name="Almuzara M."/>
            <person name="Traglia G.M."/>
            <person name="Campos J."/>
        </authorList>
    </citation>
    <scope>NUCLEOTIDE SEQUENCE [LARGE SCALE GENOMIC DNA]</scope>
    <source>
        <strain evidence="1 2">CVMA36</strain>
    </source>
</reference>
<name>A0AB35RTP2_9ENTR</name>
<dbReference type="Proteomes" id="UP001286589">
    <property type="component" value="Unassembled WGS sequence"/>
</dbReference>
<dbReference type="EMBL" id="JAWJAC010000018">
    <property type="protein sequence ID" value="MDV2865348.1"/>
    <property type="molecule type" value="Genomic_DNA"/>
</dbReference>
<keyword evidence="2" id="KW-1185">Reference proteome</keyword>
<comment type="caution">
    <text evidence="1">The sequence shown here is derived from an EMBL/GenBank/DDBJ whole genome shotgun (WGS) entry which is preliminary data.</text>
</comment>